<organism evidence="2 3">
    <name type="scientific">Exophiala spinifera</name>
    <dbReference type="NCBI Taxonomy" id="91928"/>
    <lineage>
        <taxon>Eukaryota</taxon>
        <taxon>Fungi</taxon>
        <taxon>Dikarya</taxon>
        <taxon>Ascomycota</taxon>
        <taxon>Pezizomycotina</taxon>
        <taxon>Eurotiomycetes</taxon>
        <taxon>Chaetothyriomycetidae</taxon>
        <taxon>Chaetothyriales</taxon>
        <taxon>Herpotrichiellaceae</taxon>
        <taxon>Exophiala</taxon>
    </lineage>
</organism>
<evidence type="ECO:0000313" key="2">
    <source>
        <dbReference type="EMBL" id="KIW12996.1"/>
    </source>
</evidence>
<dbReference type="EMBL" id="KN847497">
    <property type="protein sequence ID" value="KIW12996.1"/>
    <property type="molecule type" value="Genomic_DNA"/>
</dbReference>
<sequence length="704" mass="78690">MLCGHCCQLVQQIELVKPGAQVFREATTEEFEESLNRNCYLCTRLRIQLGDAKWKHLFSHLSRQNSIAFDKSLSAADGFSLVRLGCKLTPFDGHDRDGTTIGGKSYSYGYLQVTIAPWARSSPHLPVQIGVRNATCTSDAKVLDLVRHWLETCLCSSLHTTCPGQNRQTSFHPTRLIDIGSGHGDRGHWRLMNPKAERLSAPYITLSHRWGNETLKLNRDTQESMIRGLPILDLPGAYQNAIRVARRLGIRYLWIDSICIRQDTPEDIQHEAEGMAEIFGNALCNISALSGRQDGLFCSRNDEVVSSDSVVIQSQDYGLSGSYIINDLQLWRGELVHTPLTTRGWVLQEELLAPRTVYFGARQVLWDCPGFRACETYPTMQPKRPLSMSMDIDKHCYFLHDEELGPIASVLEAAQSSMDHASVSSSPHDDRSVLFQVWTSLVAHYSLRNLTFPDDKLLAIAGISKLFGRIMRDRFLAGLWHNHFLDGLLWYIRPKTRTYAPLRYRAPSWSWASKDGYVMHAEAASNSWSVARTLSVECTTADGSAFGVVTSAVLHLQAPCLELCVDRSGKWTTSQAPGLLVRLDSTEDVSARGNAIGAIIRTSAYRIVDAETDAARKVVLAVHGIILTECVDSVTGHATGTFRRVGYFAVEDRRRSTLAPNWLPRGCNLFRDIGGSASASSMQQEEQVFPFDEQRQFLSDFNVV</sequence>
<proteinExistence type="predicted"/>
<dbReference type="OrthoDB" id="5125733at2759"/>
<dbReference type="AlphaFoldDB" id="A0A0D1YDF6"/>
<keyword evidence="3" id="KW-1185">Reference proteome</keyword>
<dbReference type="VEuPathDB" id="FungiDB:PV08_08183"/>
<evidence type="ECO:0000259" key="1">
    <source>
        <dbReference type="Pfam" id="PF06985"/>
    </source>
</evidence>
<dbReference type="RefSeq" id="XP_016233212.1">
    <property type="nucleotide sequence ID" value="XM_016382509.1"/>
</dbReference>
<protein>
    <recommendedName>
        <fullName evidence="1">Heterokaryon incompatibility domain-containing protein</fullName>
    </recommendedName>
</protein>
<dbReference type="Proteomes" id="UP000053328">
    <property type="component" value="Unassembled WGS sequence"/>
</dbReference>
<gene>
    <name evidence="2" type="ORF">PV08_08183</name>
</gene>
<evidence type="ECO:0000313" key="3">
    <source>
        <dbReference type="Proteomes" id="UP000053328"/>
    </source>
</evidence>
<reference evidence="2 3" key="1">
    <citation type="submission" date="2015-01" db="EMBL/GenBank/DDBJ databases">
        <title>The Genome Sequence of Exophiala spinifera CBS89968.</title>
        <authorList>
            <consortium name="The Broad Institute Genomics Platform"/>
            <person name="Cuomo C."/>
            <person name="de Hoog S."/>
            <person name="Gorbushina A."/>
            <person name="Stielow B."/>
            <person name="Teixiera M."/>
            <person name="Abouelleil A."/>
            <person name="Chapman S.B."/>
            <person name="Priest M."/>
            <person name="Young S.K."/>
            <person name="Wortman J."/>
            <person name="Nusbaum C."/>
            <person name="Birren B."/>
        </authorList>
    </citation>
    <scope>NUCLEOTIDE SEQUENCE [LARGE SCALE GENOMIC DNA]</scope>
    <source>
        <strain evidence="2 3">CBS 89968</strain>
    </source>
</reference>
<dbReference type="InterPro" id="IPR010730">
    <property type="entry name" value="HET"/>
</dbReference>
<dbReference type="HOGENOM" id="CLU_002639_5_1_1"/>
<dbReference type="PANTHER" id="PTHR33112:SF16">
    <property type="entry name" value="HETEROKARYON INCOMPATIBILITY DOMAIN-CONTAINING PROTEIN"/>
    <property type="match status" value="1"/>
</dbReference>
<feature type="domain" description="Heterokaryon incompatibility" evidence="1">
    <location>
        <begin position="203"/>
        <end position="349"/>
    </location>
</feature>
<dbReference type="GeneID" id="27335266"/>
<name>A0A0D1YDF6_9EURO</name>
<dbReference type="STRING" id="91928.A0A0D1YDF6"/>
<dbReference type="PANTHER" id="PTHR33112">
    <property type="entry name" value="DOMAIN PROTEIN, PUTATIVE-RELATED"/>
    <property type="match status" value="1"/>
</dbReference>
<dbReference type="Pfam" id="PF06985">
    <property type="entry name" value="HET"/>
    <property type="match status" value="1"/>
</dbReference>
<accession>A0A0D1YDF6</accession>